<dbReference type="PROSITE" id="PS50283">
    <property type="entry name" value="NA_SOLUT_SYMP_3"/>
    <property type="match status" value="1"/>
</dbReference>
<feature type="transmembrane region" description="Helical" evidence="7">
    <location>
        <begin position="45"/>
        <end position="66"/>
    </location>
</feature>
<evidence type="ECO:0000313" key="9">
    <source>
        <dbReference type="Proteomes" id="UP000315010"/>
    </source>
</evidence>
<keyword evidence="5 7" id="KW-0472">Membrane</keyword>
<organism evidence="8 9">
    <name type="scientific">Novipirellula herctigrandis</name>
    <dbReference type="NCBI Taxonomy" id="2527986"/>
    <lineage>
        <taxon>Bacteria</taxon>
        <taxon>Pseudomonadati</taxon>
        <taxon>Planctomycetota</taxon>
        <taxon>Planctomycetia</taxon>
        <taxon>Pirellulales</taxon>
        <taxon>Pirellulaceae</taxon>
        <taxon>Novipirellula</taxon>
    </lineage>
</organism>
<keyword evidence="3 7" id="KW-0812">Transmembrane</keyword>
<comment type="subcellular location">
    <subcellularLocation>
        <location evidence="1">Membrane</location>
        <topology evidence="1">Multi-pass membrane protein</topology>
    </subcellularLocation>
</comment>
<dbReference type="InterPro" id="IPR038377">
    <property type="entry name" value="Na/Glc_symporter_sf"/>
</dbReference>
<dbReference type="OrthoDB" id="9814523at2"/>
<keyword evidence="9" id="KW-1185">Reference proteome</keyword>
<dbReference type="PANTHER" id="PTHR11819">
    <property type="entry name" value="SOLUTE CARRIER FAMILY 5"/>
    <property type="match status" value="1"/>
</dbReference>
<gene>
    <name evidence="8" type="primary">sglT_1</name>
    <name evidence="8" type="ORF">CA13_13150</name>
</gene>
<feature type="transmembrane region" description="Helical" evidence="7">
    <location>
        <begin position="412"/>
        <end position="432"/>
    </location>
</feature>
<dbReference type="RefSeq" id="WP_146395027.1">
    <property type="nucleotide sequence ID" value="NZ_SJPJ01000001.1"/>
</dbReference>
<dbReference type="GO" id="GO:0005412">
    <property type="term" value="F:D-glucose:sodium symporter activity"/>
    <property type="evidence" value="ECO:0007669"/>
    <property type="project" value="TreeGrafter"/>
</dbReference>
<dbReference type="EMBL" id="SJPJ01000001">
    <property type="protein sequence ID" value="TWT79907.1"/>
    <property type="molecule type" value="Genomic_DNA"/>
</dbReference>
<dbReference type="PANTHER" id="PTHR11819:SF77">
    <property type="entry name" value="SODIUM_GLUCOSE COTRANSPORT PROTEIN"/>
    <property type="match status" value="1"/>
</dbReference>
<feature type="transmembrane region" description="Helical" evidence="7">
    <location>
        <begin position="78"/>
        <end position="95"/>
    </location>
</feature>
<dbReference type="Proteomes" id="UP000315010">
    <property type="component" value="Unassembled WGS sequence"/>
</dbReference>
<feature type="transmembrane region" description="Helical" evidence="7">
    <location>
        <begin position="6"/>
        <end position="25"/>
    </location>
</feature>
<dbReference type="Gene3D" id="1.20.1730.10">
    <property type="entry name" value="Sodium/glucose cotransporter"/>
    <property type="match status" value="1"/>
</dbReference>
<feature type="transmembrane region" description="Helical" evidence="7">
    <location>
        <begin position="556"/>
        <end position="574"/>
    </location>
</feature>
<comment type="similarity">
    <text evidence="2 6">Belongs to the sodium:solute symporter (SSF) (TC 2.A.21) family.</text>
</comment>
<feature type="transmembrane region" description="Helical" evidence="7">
    <location>
        <begin position="472"/>
        <end position="494"/>
    </location>
</feature>
<evidence type="ECO:0000256" key="1">
    <source>
        <dbReference type="ARBA" id="ARBA00004141"/>
    </source>
</evidence>
<feature type="transmembrane region" description="Helical" evidence="7">
    <location>
        <begin position="366"/>
        <end position="392"/>
    </location>
</feature>
<proteinExistence type="inferred from homology"/>
<feature type="transmembrane region" description="Helical" evidence="7">
    <location>
        <begin position="127"/>
        <end position="147"/>
    </location>
</feature>
<evidence type="ECO:0000256" key="6">
    <source>
        <dbReference type="RuleBase" id="RU362091"/>
    </source>
</evidence>
<sequence length="615" mass="67492">MILTPIDYSIILAYLAITVTIGFWFRNRASKNIDEYFVSGRNLPWWIAGTSMVATTFAADTPLAVTGLTIQHGLAGNWVWWSFALGGMITAFVYARLWRRAEVMTDVELVEMRYSGKPAASLRCIRAVYISLIVNPIIIGWVSSAMYKVLNETILYEVAATGFETALFGDAALSIRPWIIIFGTLVLVGIYGMLSGMWGVAVADAMQFVLAMAGCIGLAWIAVNHFGGAAELEAKVIENYGDGGTAAFHLIPDFSGDNAWLPVHIFLLLLLVQWWATWYPGAEPGGGGYVVQRMAACKNETHSLLATLWFQIAHYCLRPWPWLIVALAALAMYPELRLQEIADPNFDSGIGYPRVMRELSPPGLRGLLTVTFFAAFMSTLSTQMNWGASYLVRDVYQRFMCPDASDAQLTRASRYASLIVLIAGGVASVLMFGKSVDAGWQLLLALGAGTGAVFMLRWFWWRINAWSEISSMLGSLVFFLAIEPLSVAIGYGPLRPEEKMFGVAMLTILLWVVVTYITPADDPKTLDAFFQKVRPGGIFWGPVAERNPNVKVDRDLRLSILAALCATGVVYSILPGVGNVIFGHYQNALVCGLAALAFTVAVVMLVKKLTQTNST</sequence>
<feature type="transmembrane region" description="Helical" evidence="7">
    <location>
        <begin position="175"/>
        <end position="194"/>
    </location>
</feature>
<feature type="transmembrane region" description="Helical" evidence="7">
    <location>
        <begin position="201"/>
        <end position="223"/>
    </location>
</feature>
<evidence type="ECO:0000256" key="3">
    <source>
        <dbReference type="ARBA" id="ARBA00022692"/>
    </source>
</evidence>
<accession>A0A5C5YZ67</accession>
<evidence type="ECO:0000256" key="5">
    <source>
        <dbReference type="ARBA" id="ARBA00023136"/>
    </source>
</evidence>
<dbReference type="CDD" id="cd11477">
    <property type="entry name" value="SLC5sbd_u1"/>
    <property type="match status" value="1"/>
</dbReference>
<evidence type="ECO:0000256" key="2">
    <source>
        <dbReference type="ARBA" id="ARBA00006434"/>
    </source>
</evidence>
<reference evidence="8 9" key="1">
    <citation type="submission" date="2019-02" db="EMBL/GenBank/DDBJ databases">
        <title>Deep-cultivation of Planctomycetes and their phenomic and genomic characterization uncovers novel biology.</title>
        <authorList>
            <person name="Wiegand S."/>
            <person name="Jogler M."/>
            <person name="Boedeker C."/>
            <person name="Pinto D."/>
            <person name="Vollmers J."/>
            <person name="Rivas-Marin E."/>
            <person name="Kohn T."/>
            <person name="Peeters S.H."/>
            <person name="Heuer A."/>
            <person name="Rast P."/>
            <person name="Oberbeckmann S."/>
            <person name="Bunk B."/>
            <person name="Jeske O."/>
            <person name="Meyerdierks A."/>
            <person name="Storesund J.E."/>
            <person name="Kallscheuer N."/>
            <person name="Luecker S."/>
            <person name="Lage O.M."/>
            <person name="Pohl T."/>
            <person name="Merkel B.J."/>
            <person name="Hornburger P."/>
            <person name="Mueller R.-W."/>
            <person name="Bruemmer F."/>
            <person name="Labrenz M."/>
            <person name="Spormann A.M."/>
            <person name="Op Den Camp H."/>
            <person name="Overmann J."/>
            <person name="Amann R."/>
            <person name="Jetten M.S.M."/>
            <person name="Mascher T."/>
            <person name="Medema M.H."/>
            <person name="Devos D.P."/>
            <person name="Kaster A.-K."/>
            <person name="Ovreas L."/>
            <person name="Rohde M."/>
            <person name="Galperin M.Y."/>
            <person name="Jogler C."/>
        </authorList>
    </citation>
    <scope>NUCLEOTIDE SEQUENCE [LARGE SCALE GENOMIC DNA]</scope>
    <source>
        <strain evidence="8 9">CA13</strain>
    </source>
</reference>
<name>A0A5C5YZ67_9BACT</name>
<dbReference type="InterPro" id="IPR001734">
    <property type="entry name" value="Na/solute_symporter"/>
</dbReference>
<evidence type="ECO:0000313" key="8">
    <source>
        <dbReference type="EMBL" id="TWT79907.1"/>
    </source>
</evidence>
<dbReference type="Pfam" id="PF00474">
    <property type="entry name" value="SSF"/>
    <property type="match status" value="1"/>
</dbReference>
<feature type="transmembrane region" description="Helical" evidence="7">
    <location>
        <begin position="438"/>
        <end position="460"/>
    </location>
</feature>
<feature type="transmembrane region" description="Helical" evidence="7">
    <location>
        <begin position="500"/>
        <end position="518"/>
    </location>
</feature>
<dbReference type="AlphaFoldDB" id="A0A5C5YZ67"/>
<evidence type="ECO:0000256" key="4">
    <source>
        <dbReference type="ARBA" id="ARBA00022989"/>
    </source>
</evidence>
<comment type="caution">
    <text evidence="8">The sequence shown here is derived from an EMBL/GenBank/DDBJ whole genome shotgun (WGS) entry which is preliminary data.</text>
</comment>
<feature type="transmembrane region" description="Helical" evidence="7">
    <location>
        <begin position="586"/>
        <end position="606"/>
    </location>
</feature>
<feature type="transmembrane region" description="Helical" evidence="7">
    <location>
        <begin position="259"/>
        <end position="276"/>
    </location>
</feature>
<dbReference type="GO" id="GO:0005886">
    <property type="term" value="C:plasma membrane"/>
    <property type="evidence" value="ECO:0007669"/>
    <property type="project" value="TreeGrafter"/>
</dbReference>
<protein>
    <submittedName>
        <fullName evidence="8">Sodium/glucose cotransporter</fullName>
    </submittedName>
</protein>
<keyword evidence="4 7" id="KW-1133">Transmembrane helix</keyword>
<evidence type="ECO:0000256" key="7">
    <source>
        <dbReference type="SAM" id="Phobius"/>
    </source>
</evidence>